<keyword evidence="1" id="KW-0677">Repeat</keyword>
<dbReference type="AlphaFoldDB" id="A0A6I3SXW4"/>
<dbReference type="InterPro" id="IPR051126">
    <property type="entry name" value="Thiosulfate_sulfurtransferase"/>
</dbReference>
<keyword evidence="4" id="KW-0808">Transferase</keyword>
<proteinExistence type="predicted"/>
<evidence type="ECO:0000313" key="6">
    <source>
        <dbReference type="Proteomes" id="UP000622638"/>
    </source>
</evidence>
<sequence length="310" mass="32982">MWLPFLHSTPLVGNARVNLSSAPVLTASPRQLVAPAALARQGWDAGSLLLEVGCNGHAQFCAAHIPGAAYLDTNTLETPPLFNKVPDAALLAVLLAHGIRHDTSVILYGRNPLAAARAAHLMLYAGVRDVRLLDGGHAAWCAEGHPLAAGPGRQPEGIDDFGVPFPGRPDFLIGTAQAKALLARPDGVLASIRTWSEYSGATSGYSYISARGDIADARWGRAGREGDVNSMSAYQGPDGRMLPGAAIEAMWREAGIHAGLETAFYCGTGWRASLAFYHAWLLGWPRIAVYDGGWYEWSSDPANPVRRGPP</sequence>
<evidence type="ECO:0000313" key="3">
    <source>
        <dbReference type="EMBL" id="GGB88582.1"/>
    </source>
</evidence>
<feature type="domain" description="Rhodanese" evidence="2">
    <location>
        <begin position="242"/>
        <end position="306"/>
    </location>
</feature>
<dbReference type="SUPFAM" id="SSF52821">
    <property type="entry name" value="Rhodanese/Cell cycle control phosphatase"/>
    <property type="match status" value="2"/>
</dbReference>
<feature type="domain" description="Rhodanese" evidence="2">
    <location>
        <begin position="55"/>
        <end position="149"/>
    </location>
</feature>
<name>A0A6I3SXW4_9BURK</name>
<accession>A0A6I3SXW4</accession>
<reference evidence="6" key="2">
    <citation type="journal article" date="2019" name="Int. J. Syst. Evol. Microbiol.">
        <title>The Global Catalogue of Microorganisms (GCM) 10K type strain sequencing project: providing services to taxonomists for standard genome sequencing and annotation.</title>
        <authorList>
            <consortium name="The Broad Institute Genomics Platform"/>
            <consortium name="The Broad Institute Genome Sequencing Center for Infectious Disease"/>
            <person name="Wu L."/>
            <person name="Ma J."/>
        </authorList>
    </citation>
    <scope>NUCLEOTIDE SEQUENCE [LARGE SCALE GENOMIC DNA]</scope>
    <source>
        <strain evidence="6">CGMCC 1.15931</strain>
    </source>
</reference>
<dbReference type="GO" id="GO:0004792">
    <property type="term" value="F:thiosulfate-cyanide sulfurtransferase activity"/>
    <property type="evidence" value="ECO:0007669"/>
    <property type="project" value="InterPro"/>
</dbReference>
<dbReference type="InterPro" id="IPR036873">
    <property type="entry name" value="Rhodanese-like_dom_sf"/>
</dbReference>
<organism evidence="4 5">
    <name type="scientific">Pseudoduganella buxea</name>
    <dbReference type="NCBI Taxonomy" id="1949069"/>
    <lineage>
        <taxon>Bacteria</taxon>
        <taxon>Pseudomonadati</taxon>
        <taxon>Pseudomonadota</taxon>
        <taxon>Betaproteobacteria</taxon>
        <taxon>Burkholderiales</taxon>
        <taxon>Oxalobacteraceae</taxon>
        <taxon>Telluria group</taxon>
        <taxon>Pseudoduganella</taxon>
    </lineage>
</organism>
<evidence type="ECO:0000313" key="4">
    <source>
        <dbReference type="EMBL" id="MTV52507.1"/>
    </source>
</evidence>
<reference evidence="3" key="4">
    <citation type="submission" date="2024-05" db="EMBL/GenBank/DDBJ databases">
        <authorList>
            <person name="Sun Q."/>
            <person name="Zhou Y."/>
        </authorList>
    </citation>
    <scope>NUCLEOTIDE SEQUENCE</scope>
    <source>
        <strain evidence="3">CGMCC 1.15931</strain>
    </source>
</reference>
<dbReference type="Proteomes" id="UP000622638">
    <property type="component" value="Unassembled WGS sequence"/>
</dbReference>
<reference evidence="3" key="1">
    <citation type="journal article" date="2014" name="Int. J. Syst. Evol. Microbiol.">
        <title>Complete genome of a new Firmicutes species belonging to the dominant human colonic microbiota ('Ruminococcus bicirculans') reveals two chromosomes and a selective capacity to utilize plant glucans.</title>
        <authorList>
            <consortium name="NISC Comparative Sequencing Program"/>
            <person name="Wegmann U."/>
            <person name="Louis P."/>
            <person name="Goesmann A."/>
            <person name="Henrissat B."/>
            <person name="Duncan S.H."/>
            <person name="Flint H.J."/>
        </authorList>
    </citation>
    <scope>NUCLEOTIDE SEQUENCE</scope>
    <source>
        <strain evidence="3">CGMCC 1.15931</strain>
    </source>
</reference>
<dbReference type="PANTHER" id="PTHR43855">
    <property type="entry name" value="THIOSULFATE SULFURTRANSFERASE"/>
    <property type="match status" value="1"/>
</dbReference>
<reference evidence="4 5" key="3">
    <citation type="submission" date="2019-11" db="EMBL/GenBank/DDBJ databases">
        <title>Type strains purchased from KCTC, JCM and DSMZ.</title>
        <authorList>
            <person name="Lu H."/>
        </authorList>
    </citation>
    <scope>NUCLEOTIDE SEQUENCE [LARGE SCALE GENOMIC DNA]</scope>
    <source>
        <strain evidence="4 5">KCTC 52429</strain>
    </source>
</reference>
<dbReference type="Pfam" id="PF00581">
    <property type="entry name" value="Rhodanese"/>
    <property type="match status" value="2"/>
</dbReference>
<dbReference type="PROSITE" id="PS50206">
    <property type="entry name" value="RHODANESE_3"/>
    <property type="match status" value="2"/>
</dbReference>
<dbReference type="SMART" id="SM00450">
    <property type="entry name" value="RHOD"/>
    <property type="match status" value="2"/>
</dbReference>
<evidence type="ECO:0000256" key="1">
    <source>
        <dbReference type="ARBA" id="ARBA00022737"/>
    </source>
</evidence>
<dbReference type="EMBL" id="WNKZ01000013">
    <property type="protein sequence ID" value="MTV52507.1"/>
    <property type="molecule type" value="Genomic_DNA"/>
</dbReference>
<dbReference type="EMBL" id="BMKG01000002">
    <property type="protein sequence ID" value="GGB88582.1"/>
    <property type="molecule type" value="Genomic_DNA"/>
</dbReference>
<dbReference type="Proteomes" id="UP000430634">
    <property type="component" value="Unassembled WGS sequence"/>
</dbReference>
<evidence type="ECO:0000259" key="2">
    <source>
        <dbReference type="PROSITE" id="PS50206"/>
    </source>
</evidence>
<comment type="caution">
    <text evidence="4">The sequence shown here is derived from an EMBL/GenBank/DDBJ whole genome shotgun (WGS) entry which is preliminary data.</text>
</comment>
<keyword evidence="6" id="KW-1185">Reference proteome</keyword>
<gene>
    <name evidence="3" type="ORF">GCM10011572_08300</name>
    <name evidence="4" type="ORF">GM672_07135</name>
</gene>
<evidence type="ECO:0000313" key="5">
    <source>
        <dbReference type="Proteomes" id="UP000430634"/>
    </source>
</evidence>
<protein>
    <submittedName>
        <fullName evidence="4">Sulfurtransferase</fullName>
    </submittedName>
</protein>
<dbReference type="PANTHER" id="PTHR43855:SF1">
    <property type="entry name" value="THIOSULFATE SULFURTRANSFERASE"/>
    <property type="match status" value="1"/>
</dbReference>
<dbReference type="OrthoDB" id="9781034at2"/>
<dbReference type="PROSITE" id="PS00380">
    <property type="entry name" value="RHODANESE_1"/>
    <property type="match status" value="1"/>
</dbReference>
<dbReference type="Gene3D" id="3.40.250.10">
    <property type="entry name" value="Rhodanese-like domain"/>
    <property type="match status" value="2"/>
</dbReference>
<dbReference type="InterPro" id="IPR001763">
    <property type="entry name" value="Rhodanese-like_dom"/>
</dbReference>
<dbReference type="InterPro" id="IPR001307">
    <property type="entry name" value="Thiosulphate_STrfase_CS"/>
</dbReference>